<comment type="caution">
    <text evidence="2">The sequence shown here is derived from an EMBL/GenBank/DDBJ whole genome shotgun (WGS) entry which is preliminary data.</text>
</comment>
<gene>
    <name evidence="2" type="ORF">P5G62_010195</name>
</gene>
<proteinExistence type="predicted"/>
<dbReference type="EMBL" id="JAROBZ020000001">
    <property type="protein sequence ID" value="MFB3167479.1"/>
    <property type="molecule type" value="Genomic_DNA"/>
</dbReference>
<keyword evidence="1" id="KW-0472">Membrane</keyword>
<evidence type="ECO:0000256" key="1">
    <source>
        <dbReference type="SAM" id="Phobius"/>
    </source>
</evidence>
<keyword evidence="3" id="KW-1185">Reference proteome</keyword>
<organism evidence="2 3">
    <name type="scientific">Neobacillus driksii</name>
    <dbReference type="NCBI Taxonomy" id="3035913"/>
    <lineage>
        <taxon>Bacteria</taxon>
        <taxon>Bacillati</taxon>
        <taxon>Bacillota</taxon>
        <taxon>Bacilli</taxon>
        <taxon>Bacillales</taxon>
        <taxon>Bacillaceae</taxon>
        <taxon>Neobacillus</taxon>
    </lineage>
</organism>
<reference evidence="2 3" key="1">
    <citation type="submission" date="2024-05" db="EMBL/GenBank/DDBJ databases">
        <authorList>
            <person name="Venkateswaran K."/>
        </authorList>
    </citation>
    <scope>NUCLEOTIDE SEQUENCE [LARGE SCALE GENOMIC DNA]</scope>
    <source>
        <strain evidence="2 3">179-C4-2-HS</strain>
    </source>
</reference>
<evidence type="ECO:0000313" key="3">
    <source>
        <dbReference type="Proteomes" id="UP001241748"/>
    </source>
</evidence>
<dbReference type="Proteomes" id="UP001241748">
    <property type="component" value="Unassembled WGS sequence"/>
</dbReference>
<keyword evidence="1" id="KW-0812">Transmembrane</keyword>
<protein>
    <recommendedName>
        <fullName evidence="4">Transposase</fullName>
    </recommendedName>
</protein>
<evidence type="ECO:0008006" key="4">
    <source>
        <dbReference type="Google" id="ProtNLM"/>
    </source>
</evidence>
<dbReference type="RefSeq" id="WP_306075012.1">
    <property type="nucleotide sequence ID" value="NZ_JAROBZ020000001.1"/>
</dbReference>
<keyword evidence="1" id="KW-1133">Transmembrane helix</keyword>
<evidence type="ECO:0000313" key="2">
    <source>
        <dbReference type="EMBL" id="MFB3167479.1"/>
    </source>
</evidence>
<feature type="transmembrane region" description="Helical" evidence="1">
    <location>
        <begin position="57"/>
        <end position="77"/>
    </location>
</feature>
<accession>A0ABV4YRI6</accession>
<sequence>MFDSKYDFENKRKYMNEDTRKRLIEIKYFLTFKPVYDIIESHGLHLGRHYGRELMEIIAVICGVSISLVITPFYLLYSRGARPTKPEIIIALRYFGLSYKEINKHYGFSHITVMKYVKNYFEDENVRLFPRMKGNSIHSDLEEALIPVHRFFLPISNICKVLEKAQIQNEDK</sequence>
<name>A0ABV4YRI6_9BACI</name>